<gene>
    <name evidence="2" type="ORF">H6B30_03065</name>
</gene>
<organism evidence="2 3">
    <name type="scientific">Marseilla massiliensis</name>
    <dbReference type="NCBI Taxonomy" id="1841864"/>
    <lineage>
        <taxon>Bacteria</taxon>
        <taxon>Pseudomonadati</taxon>
        <taxon>Bacteroidota</taxon>
        <taxon>Bacteroidia</taxon>
        <taxon>Bacteroidales</taxon>
        <taxon>Prevotellaceae</taxon>
        <taxon>Marseilla</taxon>
    </lineage>
</organism>
<evidence type="ECO:0000256" key="1">
    <source>
        <dbReference type="SAM" id="Phobius"/>
    </source>
</evidence>
<evidence type="ECO:0000313" key="3">
    <source>
        <dbReference type="Proteomes" id="UP000764045"/>
    </source>
</evidence>
<evidence type="ECO:0000313" key="2">
    <source>
        <dbReference type="EMBL" id="MBM6660742.1"/>
    </source>
</evidence>
<accession>A0A938WL72</accession>
<dbReference type="AlphaFoldDB" id="A0A938WL72"/>
<reference evidence="2 3" key="1">
    <citation type="journal article" date="2021" name="Sci. Rep.">
        <title>The distribution of antibiotic resistance genes in chicken gut microbiota commensals.</title>
        <authorList>
            <person name="Juricova H."/>
            <person name="Matiasovicova J."/>
            <person name="Kubasova T."/>
            <person name="Cejkova D."/>
            <person name="Rychlik I."/>
        </authorList>
    </citation>
    <scope>NUCLEOTIDE SEQUENCE [LARGE SCALE GENOMIC DNA]</scope>
    <source>
        <strain evidence="2 3">An819</strain>
    </source>
</reference>
<sequence>MDRKLIEQIGRKYNKFCLWVIAGATLIALLAINICNANQFVNPLAISVLYALASSVAYGFGWRSVAGTSPATLSKFYLVASALRMLLALMVAVVFCVVSRDRESIINFIIVFAAFYVVMLIFDGVFFARLERKLNQKI</sequence>
<keyword evidence="1" id="KW-1133">Transmembrane helix</keyword>
<dbReference type="RefSeq" id="WP_205107785.1">
    <property type="nucleotide sequence ID" value="NZ_JACJJL010000003.1"/>
</dbReference>
<feature type="transmembrane region" description="Helical" evidence="1">
    <location>
        <begin position="40"/>
        <end position="64"/>
    </location>
</feature>
<name>A0A938WL72_9BACT</name>
<keyword evidence="3" id="KW-1185">Reference proteome</keyword>
<protein>
    <submittedName>
        <fullName evidence="2">Uncharacterized protein</fullName>
    </submittedName>
</protein>
<feature type="transmembrane region" description="Helical" evidence="1">
    <location>
        <begin position="76"/>
        <end position="99"/>
    </location>
</feature>
<dbReference type="EMBL" id="JACJJL010000003">
    <property type="protein sequence ID" value="MBM6660742.1"/>
    <property type="molecule type" value="Genomic_DNA"/>
</dbReference>
<keyword evidence="1" id="KW-0812">Transmembrane</keyword>
<feature type="transmembrane region" description="Helical" evidence="1">
    <location>
        <begin position="16"/>
        <end position="34"/>
    </location>
</feature>
<dbReference type="Proteomes" id="UP000764045">
    <property type="component" value="Unassembled WGS sequence"/>
</dbReference>
<proteinExistence type="predicted"/>
<comment type="caution">
    <text evidence="2">The sequence shown here is derived from an EMBL/GenBank/DDBJ whole genome shotgun (WGS) entry which is preliminary data.</text>
</comment>
<feature type="transmembrane region" description="Helical" evidence="1">
    <location>
        <begin position="105"/>
        <end position="128"/>
    </location>
</feature>
<keyword evidence="1" id="KW-0472">Membrane</keyword>